<dbReference type="SUPFAM" id="SSF48295">
    <property type="entry name" value="TrpR-like"/>
    <property type="match status" value="1"/>
</dbReference>
<proteinExistence type="predicted"/>
<evidence type="ECO:0008006" key="4">
    <source>
        <dbReference type="Google" id="ProtNLM"/>
    </source>
</evidence>
<protein>
    <recommendedName>
        <fullName evidence="4">DUF1153 domain-containing protein</fullName>
    </recommendedName>
</protein>
<name>A0A1H3CD80_9RHOB</name>
<dbReference type="AlphaFoldDB" id="A0A1H3CD80"/>
<feature type="region of interest" description="Disordered" evidence="1">
    <location>
        <begin position="1"/>
        <end position="24"/>
    </location>
</feature>
<sequence>MRIDTTENPTSVVGPDGARITRKDLPSPTTRRWVARRKAAVVAAVKGGLISVEEACETWDLSAEELDGWLTAVSSHGINALRTTALQRYRSTRS</sequence>
<dbReference type="InterPro" id="IPR036388">
    <property type="entry name" value="WH-like_DNA-bd_sf"/>
</dbReference>
<dbReference type="EMBL" id="FNMZ01000006">
    <property type="protein sequence ID" value="SDX51868.1"/>
    <property type="molecule type" value="Genomic_DNA"/>
</dbReference>
<dbReference type="RefSeq" id="WP_092683498.1">
    <property type="nucleotide sequence ID" value="NZ_FNMZ01000006.1"/>
</dbReference>
<dbReference type="GO" id="GO:0043565">
    <property type="term" value="F:sequence-specific DNA binding"/>
    <property type="evidence" value="ECO:0007669"/>
    <property type="project" value="InterPro"/>
</dbReference>
<dbReference type="STRING" id="356660.SAMN05444336_10655"/>
<dbReference type="Gene3D" id="1.10.10.10">
    <property type="entry name" value="Winged helix-like DNA-binding domain superfamily/Winged helix DNA-binding domain"/>
    <property type="match status" value="1"/>
</dbReference>
<evidence type="ECO:0000256" key="1">
    <source>
        <dbReference type="SAM" id="MobiDB-lite"/>
    </source>
</evidence>
<accession>A0A1H3CD80</accession>
<dbReference type="Pfam" id="PF06627">
    <property type="entry name" value="DUF1153"/>
    <property type="match status" value="1"/>
</dbReference>
<dbReference type="InterPro" id="IPR010921">
    <property type="entry name" value="Trp_repressor/repl_initiator"/>
</dbReference>
<keyword evidence="3" id="KW-1185">Reference proteome</keyword>
<organism evidence="2 3">
    <name type="scientific">Albimonas donghaensis</name>
    <dbReference type="NCBI Taxonomy" id="356660"/>
    <lineage>
        <taxon>Bacteria</taxon>
        <taxon>Pseudomonadati</taxon>
        <taxon>Pseudomonadota</taxon>
        <taxon>Alphaproteobacteria</taxon>
        <taxon>Rhodobacterales</taxon>
        <taxon>Paracoccaceae</taxon>
        <taxon>Albimonas</taxon>
    </lineage>
</organism>
<reference evidence="2 3" key="1">
    <citation type="submission" date="2016-10" db="EMBL/GenBank/DDBJ databases">
        <authorList>
            <person name="de Groot N.N."/>
        </authorList>
    </citation>
    <scope>NUCLEOTIDE SEQUENCE [LARGE SCALE GENOMIC DNA]</scope>
    <source>
        <strain evidence="2 3">DSM 17890</strain>
    </source>
</reference>
<gene>
    <name evidence="2" type="ORF">SAMN05444336_10655</name>
</gene>
<evidence type="ECO:0000313" key="3">
    <source>
        <dbReference type="Proteomes" id="UP000199118"/>
    </source>
</evidence>
<feature type="compositionally biased region" description="Polar residues" evidence="1">
    <location>
        <begin position="1"/>
        <end position="11"/>
    </location>
</feature>
<dbReference type="InterPro" id="IPR009534">
    <property type="entry name" value="DUF1153"/>
</dbReference>
<dbReference type="Proteomes" id="UP000199118">
    <property type="component" value="Unassembled WGS sequence"/>
</dbReference>
<evidence type="ECO:0000313" key="2">
    <source>
        <dbReference type="EMBL" id="SDX51868.1"/>
    </source>
</evidence>
<dbReference type="OrthoDB" id="9796775at2"/>